<accession>A0A3B1AZW9</accession>
<sequence length="528" mass="58386">MQEEEHHDSRIFLVYLLLTTVVSGALVMVIEVMGSRVMGPFFGVSLFVWTSLITVALLALAIGYALGGMIADRTQRPALLLFAILFVAGVLALLVPVLKGPILKASLPLGLRSGAFASTLALFGPVLLLLGCVFPFLVKLVARELHNIGRVVGGLSALSTIGSTVGTVATGFFLIAYLSVDQIFAFTGGLLILLSVGYFAFFQRRWWALVFLVLPVLLYQPQQAVSRVMEDGTAVNLIHSEENYYGSLKVVDYSFGDIRHREMIIDGMVQGGMDLSSRYSTYEYTYFLQYLSRALVPQGERCLMIGLGMGVVPSWLERQGVRCDVVDINPSVVAVAREYFDFHISGDMLIEDARYFLNATDQRYDYIVLDVFSGDITPGHLLSVEALSLMRERLRPGGVLAVNLIGSLKRETYMTASVVKTLEVAFDQVVVYPAFDPQESAQGVGNLIIMAYQGTERRLQLDRSTISGHHSLLPLLHTQMGQRFNFPADTPAMVLTDAYNPIDFFDGWLREFVRGSILDSTNWDILIN</sequence>
<dbReference type="SUPFAM" id="SSF103473">
    <property type="entry name" value="MFS general substrate transporter"/>
    <property type="match status" value="1"/>
</dbReference>
<dbReference type="Pfam" id="PF01564">
    <property type="entry name" value="Spermine_synth"/>
    <property type="match status" value="1"/>
</dbReference>
<evidence type="ECO:0000313" key="3">
    <source>
        <dbReference type="EMBL" id="VAX03580.1"/>
    </source>
</evidence>
<dbReference type="SUPFAM" id="SSF53335">
    <property type="entry name" value="S-adenosyl-L-methionine-dependent methyltransferases"/>
    <property type="match status" value="1"/>
</dbReference>
<dbReference type="InterPro" id="IPR036259">
    <property type="entry name" value="MFS_trans_sf"/>
</dbReference>
<evidence type="ECO:0000256" key="2">
    <source>
        <dbReference type="SAM" id="Phobius"/>
    </source>
</evidence>
<feature type="transmembrane region" description="Helical" evidence="2">
    <location>
        <begin position="206"/>
        <end position="222"/>
    </location>
</feature>
<keyword evidence="2" id="KW-0812">Transmembrane</keyword>
<evidence type="ECO:0008006" key="4">
    <source>
        <dbReference type="Google" id="ProtNLM"/>
    </source>
</evidence>
<dbReference type="NCBIfam" id="NF037959">
    <property type="entry name" value="MFS_SpdSyn"/>
    <property type="match status" value="1"/>
</dbReference>
<keyword evidence="1" id="KW-0620">Polyamine biosynthesis</keyword>
<feature type="transmembrane region" description="Helical" evidence="2">
    <location>
        <begin position="183"/>
        <end position="201"/>
    </location>
</feature>
<dbReference type="GO" id="GO:0010487">
    <property type="term" value="F:thermospermine synthase activity"/>
    <property type="evidence" value="ECO:0007669"/>
    <property type="project" value="TreeGrafter"/>
</dbReference>
<feature type="transmembrane region" description="Helical" evidence="2">
    <location>
        <begin position="12"/>
        <end position="34"/>
    </location>
</feature>
<evidence type="ECO:0000256" key="1">
    <source>
        <dbReference type="ARBA" id="ARBA00023115"/>
    </source>
</evidence>
<dbReference type="PANTHER" id="PTHR43317:SF1">
    <property type="entry name" value="THERMOSPERMINE SYNTHASE ACAULIS5"/>
    <property type="match status" value="1"/>
</dbReference>
<dbReference type="Gene3D" id="3.40.50.150">
    <property type="entry name" value="Vaccinia Virus protein VP39"/>
    <property type="match status" value="1"/>
</dbReference>
<protein>
    <recommendedName>
        <fullName evidence="4">Spermidine synthase</fullName>
    </recommendedName>
</protein>
<keyword evidence="2" id="KW-1133">Transmembrane helix</keyword>
<feature type="transmembrane region" description="Helical" evidence="2">
    <location>
        <begin position="46"/>
        <end position="66"/>
    </location>
</feature>
<reference evidence="3" key="1">
    <citation type="submission" date="2018-06" db="EMBL/GenBank/DDBJ databases">
        <authorList>
            <person name="Zhirakovskaya E."/>
        </authorList>
    </citation>
    <scope>NUCLEOTIDE SEQUENCE</scope>
</reference>
<feature type="transmembrane region" description="Helical" evidence="2">
    <location>
        <begin position="78"/>
        <end position="98"/>
    </location>
</feature>
<feature type="transmembrane region" description="Helical" evidence="2">
    <location>
        <begin position="154"/>
        <end position="177"/>
    </location>
</feature>
<feature type="transmembrane region" description="Helical" evidence="2">
    <location>
        <begin position="118"/>
        <end position="142"/>
    </location>
</feature>
<name>A0A3B1AZW9_9ZZZZ</name>
<keyword evidence="2" id="KW-0472">Membrane</keyword>
<dbReference type="Gene3D" id="1.20.1250.20">
    <property type="entry name" value="MFS general substrate transporter like domains"/>
    <property type="match status" value="1"/>
</dbReference>
<gene>
    <name evidence="3" type="ORF">MNBD_GAMMA20-1671</name>
</gene>
<organism evidence="3">
    <name type="scientific">hydrothermal vent metagenome</name>
    <dbReference type="NCBI Taxonomy" id="652676"/>
    <lineage>
        <taxon>unclassified sequences</taxon>
        <taxon>metagenomes</taxon>
        <taxon>ecological metagenomes</taxon>
    </lineage>
</organism>
<dbReference type="AlphaFoldDB" id="A0A3B1AZW9"/>
<proteinExistence type="predicted"/>
<dbReference type="CDD" id="cd02440">
    <property type="entry name" value="AdoMet_MTases"/>
    <property type="match status" value="1"/>
</dbReference>
<dbReference type="InterPro" id="IPR029063">
    <property type="entry name" value="SAM-dependent_MTases_sf"/>
</dbReference>
<dbReference type="PANTHER" id="PTHR43317">
    <property type="entry name" value="THERMOSPERMINE SYNTHASE ACAULIS5"/>
    <property type="match status" value="1"/>
</dbReference>
<dbReference type="EMBL" id="UOFU01000335">
    <property type="protein sequence ID" value="VAX03580.1"/>
    <property type="molecule type" value="Genomic_DNA"/>
</dbReference>
<dbReference type="GO" id="GO:0006596">
    <property type="term" value="P:polyamine biosynthetic process"/>
    <property type="evidence" value="ECO:0007669"/>
    <property type="project" value="UniProtKB-KW"/>
</dbReference>